<dbReference type="InterPro" id="IPR001202">
    <property type="entry name" value="WW_dom"/>
</dbReference>
<dbReference type="PANTHER" id="PTHR46697">
    <property type="entry name" value="FORMIN-BINDING PROTEIN 4"/>
    <property type="match status" value="1"/>
</dbReference>
<feature type="region of interest" description="Disordered" evidence="1">
    <location>
        <begin position="209"/>
        <end position="378"/>
    </location>
</feature>
<evidence type="ECO:0000256" key="1">
    <source>
        <dbReference type="SAM" id="MobiDB-lite"/>
    </source>
</evidence>
<dbReference type="SMART" id="SM00456">
    <property type="entry name" value="WW"/>
    <property type="match status" value="2"/>
</dbReference>
<evidence type="ECO:0000313" key="4">
    <source>
        <dbReference type="Proteomes" id="UP001152798"/>
    </source>
</evidence>
<dbReference type="Pfam" id="PF00397">
    <property type="entry name" value="WW"/>
    <property type="match status" value="1"/>
</dbReference>
<feature type="domain" description="WW" evidence="2">
    <location>
        <begin position="629"/>
        <end position="663"/>
    </location>
</feature>
<feature type="domain" description="WW" evidence="2">
    <location>
        <begin position="139"/>
        <end position="167"/>
    </location>
</feature>
<feature type="compositionally biased region" description="Low complexity" evidence="1">
    <location>
        <begin position="59"/>
        <end position="75"/>
    </location>
</feature>
<name>A0A9P0MU14_NEZVI</name>
<feature type="compositionally biased region" description="Pro residues" evidence="1">
    <location>
        <begin position="676"/>
        <end position="700"/>
    </location>
</feature>
<feature type="region of interest" description="Disordered" evidence="1">
    <location>
        <begin position="491"/>
        <end position="517"/>
    </location>
</feature>
<dbReference type="CDD" id="cd00201">
    <property type="entry name" value="WW"/>
    <property type="match status" value="1"/>
</dbReference>
<feature type="region of interest" description="Disordered" evidence="1">
    <location>
        <begin position="780"/>
        <end position="882"/>
    </location>
</feature>
<dbReference type="InterPro" id="IPR036020">
    <property type="entry name" value="WW_dom_sf"/>
</dbReference>
<protein>
    <recommendedName>
        <fullName evidence="2">WW domain-containing protein</fullName>
    </recommendedName>
</protein>
<dbReference type="AlphaFoldDB" id="A0A9P0MU14"/>
<dbReference type="OrthoDB" id="2444812at2759"/>
<feature type="region of interest" description="Disordered" evidence="1">
    <location>
        <begin position="38"/>
        <end position="78"/>
    </location>
</feature>
<dbReference type="Gene3D" id="2.20.70.10">
    <property type="match status" value="1"/>
</dbReference>
<gene>
    <name evidence="3" type="ORF">NEZAVI_LOCUS11338</name>
</gene>
<reference evidence="3" key="1">
    <citation type="submission" date="2022-01" db="EMBL/GenBank/DDBJ databases">
        <authorList>
            <person name="King R."/>
        </authorList>
    </citation>
    <scope>NUCLEOTIDE SEQUENCE</scope>
</reference>
<feature type="compositionally biased region" description="Basic and acidic residues" evidence="1">
    <location>
        <begin position="501"/>
        <end position="512"/>
    </location>
</feature>
<feature type="compositionally biased region" description="Basic and acidic residues" evidence="1">
    <location>
        <begin position="357"/>
        <end position="369"/>
    </location>
</feature>
<dbReference type="PROSITE" id="PS50020">
    <property type="entry name" value="WW_DOMAIN_2"/>
    <property type="match status" value="2"/>
</dbReference>
<dbReference type="Proteomes" id="UP001152798">
    <property type="component" value="Chromosome 5"/>
</dbReference>
<feature type="region of interest" description="Disordered" evidence="1">
    <location>
        <begin position="650"/>
        <end position="764"/>
    </location>
</feature>
<feature type="compositionally biased region" description="Basic and acidic residues" evidence="1">
    <location>
        <begin position="9"/>
        <end position="23"/>
    </location>
</feature>
<keyword evidence="4" id="KW-1185">Reference proteome</keyword>
<feature type="compositionally biased region" description="Acidic residues" evidence="1">
    <location>
        <begin position="44"/>
        <end position="53"/>
    </location>
</feature>
<proteinExistence type="predicted"/>
<feature type="region of interest" description="Disordered" evidence="1">
    <location>
        <begin position="1"/>
        <end position="26"/>
    </location>
</feature>
<feature type="compositionally biased region" description="Pro residues" evidence="1">
    <location>
        <begin position="710"/>
        <end position="755"/>
    </location>
</feature>
<accession>A0A9P0MU14</accession>
<organism evidence="3 4">
    <name type="scientific">Nezara viridula</name>
    <name type="common">Southern green stink bug</name>
    <name type="synonym">Cimex viridulus</name>
    <dbReference type="NCBI Taxonomy" id="85310"/>
    <lineage>
        <taxon>Eukaryota</taxon>
        <taxon>Metazoa</taxon>
        <taxon>Ecdysozoa</taxon>
        <taxon>Arthropoda</taxon>
        <taxon>Hexapoda</taxon>
        <taxon>Insecta</taxon>
        <taxon>Pterygota</taxon>
        <taxon>Neoptera</taxon>
        <taxon>Paraneoptera</taxon>
        <taxon>Hemiptera</taxon>
        <taxon>Heteroptera</taxon>
        <taxon>Panheteroptera</taxon>
        <taxon>Pentatomomorpha</taxon>
        <taxon>Pentatomoidea</taxon>
        <taxon>Pentatomidae</taxon>
        <taxon>Pentatominae</taxon>
        <taxon>Nezara</taxon>
    </lineage>
</organism>
<dbReference type="SUPFAM" id="SSF51045">
    <property type="entry name" value="WW domain"/>
    <property type="match status" value="1"/>
</dbReference>
<feature type="compositionally biased region" description="Polar residues" evidence="1">
    <location>
        <begin position="214"/>
        <end position="228"/>
    </location>
</feature>
<dbReference type="PANTHER" id="PTHR46697:SF1">
    <property type="entry name" value="FORMIN-BINDING PROTEIN 4"/>
    <property type="match status" value="1"/>
</dbReference>
<sequence>MGMKKHGSKKEALPIENSKKEPQRLTWKSKYEQICATHVTNGTEENDGKEEDETRSNALDGLSGYLSSDSSSGESELNEEVQNFLKEIDVLYEDDRKQQLANEAIAAQLQAQAQAINKISSSDATMQQYDQSTAPTVAWQECYDSSTGYTYYWNMETNEVTWDMPPEYQTYMEALKQWQQYQAQGVAALLQARVQQQIQQHQMLLQHAHDQQQNVTKQEAVKSQQVGQKNKKKIEKKSDSEDERIELITSYGPFSDEESSDTEKKTPKTAKTKKRKTEDNEPNAKPMGPQLPKNKIRRINRPLQLLKSSLVPYHPENESDTDEQTETSKISIPEPLPSRVEKDSHDAPSPAHNPVVETKKDEIESIPIKEDDDDENSLLDRLKSQSQVLKELGGEIPEEVKSIIVDKNDKEETKLDDSKVKNTLKEESKNLKLKLSARAKKLINISSTTAKARATEFVQTPDGLKPAIQKKDEGETETVVEAKKLTRLGIPTSLLSNENGKSTEVKPREEGSRGGFGFVAAKEDQNKIKAERITFVKADTFHLSEEDNKVTEVQEDDEESDTDVKDVSAVLQDKMRYLSERKEPVPPVQIWTIQLETLLSAWENKSLKKSYLEDWLNKTRKELEALEGTVAPDGWICEWQREEKRYRYVKSSTGEVSWEFPTAAGGGEEEMDLSTTPPPLPVTPPPPQISVPSPPSPPDISTPDVTPPSEEVPPLPAEVPPLPPLPPPEPPAPPPPPLPHSPPPLHPSQPLPPGVDPAELPIMPPVTTEFPTIIAPVYTPYYQPFPQPQQSQPLPPPPPPAAVDNVPPPPSSHDLSSELDNFYSDLATLEPEQPPLPPVELPPPPPPTVVPPVDVSDKEKSKKKKKTKLAPGLSLKKKGVSSLVAKWQQVQEDVRRDMKHD</sequence>
<feature type="compositionally biased region" description="Pro residues" evidence="1">
    <location>
        <begin position="783"/>
        <end position="811"/>
    </location>
</feature>
<evidence type="ECO:0000259" key="2">
    <source>
        <dbReference type="PROSITE" id="PS50020"/>
    </source>
</evidence>
<dbReference type="EMBL" id="OV725081">
    <property type="protein sequence ID" value="CAH1402537.1"/>
    <property type="molecule type" value="Genomic_DNA"/>
</dbReference>
<feature type="compositionally biased region" description="Pro residues" evidence="1">
    <location>
        <begin position="832"/>
        <end position="850"/>
    </location>
</feature>
<dbReference type="InterPro" id="IPR053076">
    <property type="entry name" value="WW_domain_protein"/>
</dbReference>
<evidence type="ECO:0000313" key="3">
    <source>
        <dbReference type="EMBL" id="CAH1402537.1"/>
    </source>
</evidence>